<gene>
    <name evidence="6" type="ORF">EGN60_02745</name>
    <name evidence="7" type="ORF">FJM01_02635</name>
</gene>
<sequence>MKLEEKIVENLKYAYVPYSHVQVSACAIDENGKEYYGVNCENPAYPSGLCAERSALFSAPVQGATVGTFKEIHVTSNMTEIIYPCAGCLQVISTFLKPDGLVYLYKKDLSEKRVYKVTDLLPHMVRDEDIKKF</sequence>
<organism evidence="6 8">
    <name type="scientific">Mycoplasma struthionis</name>
    <dbReference type="NCBI Taxonomy" id="538220"/>
    <lineage>
        <taxon>Bacteria</taxon>
        <taxon>Bacillati</taxon>
        <taxon>Mycoplasmatota</taxon>
        <taxon>Mollicutes</taxon>
        <taxon>Mycoplasmataceae</taxon>
        <taxon>Mycoplasma</taxon>
    </lineage>
</organism>
<reference evidence="7 9" key="2">
    <citation type="submission" date="2019-06" db="EMBL/GenBank/DDBJ databases">
        <title>A comparative genomics study of ostrich specific Mycoplasmas.</title>
        <authorList>
            <person name="Botes A."/>
            <person name="Nel T."/>
        </authorList>
    </citation>
    <scope>NUCLEOTIDE SEQUENCE [LARGE SCALE GENOMIC DNA]</scope>
    <source>
        <strain evidence="7 9">Ms01</strain>
    </source>
</reference>
<dbReference type="PROSITE" id="PS51747">
    <property type="entry name" value="CYT_DCMP_DEAMINASES_2"/>
    <property type="match status" value="1"/>
</dbReference>
<keyword evidence="4" id="KW-0862">Zinc</keyword>
<dbReference type="AlphaFoldDB" id="A0A3G8LHZ6"/>
<dbReference type="GO" id="GO:0008270">
    <property type="term" value="F:zinc ion binding"/>
    <property type="evidence" value="ECO:0007669"/>
    <property type="project" value="InterPro"/>
</dbReference>
<evidence type="ECO:0000256" key="4">
    <source>
        <dbReference type="ARBA" id="ARBA00022833"/>
    </source>
</evidence>
<dbReference type="GO" id="GO:0042802">
    <property type="term" value="F:identical protein binding"/>
    <property type="evidence" value="ECO:0007669"/>
    <property type="project" value="UniProtKB-ARBA"/>
</dbReference>
<dbReference type="RefSeq" id="WP_124724548.1">
    <property type="nucleotide sequence ID" value="NZ_CP034044.1"/>
</dbReference>
<keyword evidence="8" id="KW-1185">Reference proteome</keyword>
<accession>A0A3G8LHZ6</accession>
<dbReference type="Proteomes" id="UP000317904">
    <property type="component" value="Unassembled WGS sequence"/>
</dbReference>
<evidence type="ECO:0000256" key="1">
    <source>
        <dbReference type="ARBA" id="ARBA00006576"/>
    </source>
</evidence>
<dbReference type="PANTHER" id="PTHR11644">
    <property type="entry name" value="CYTIDINE DEAMINASE"/>
    <property type="match status" value="1"/>
</dbReference>
<dbReference type="KEGG" id="mstr:EGN60_02745"/>
<accession>A0A502M5K2</accession>
<dbReference type="GO" id="GO:0055086">
    <property type="term" value="P:nucleobase-containing small molecule metabolic process"/>
    <property type="evidence" value="ECO:0007669"/>
    <property type="project" value="UniProtKB-ARBA"/>
</dbReference>
<reference evidence="6 8" key="1">
    <citation type="submission" date="2018-11" db="EMBL/GenBank/DDBJ databases">
        <title>Genome sequence of Mycoplasma struthionis sp. nov.</title>
        <authorList>
            <person name="Spergser J."/>
        </authorList>
    </citation>
    <scope>NUCLEOTIDE SEQUENCE [LARGE SCALE GENOMIC DNA]</scope>
    <source>
        <strain evidence="6 8">237IA</strain>
    </source>
</reference>
<evidence type="ECO:0000313" key="7">
    <source>
        <dbReference type="EMBL" id="TPI01307.1"/>
    </source>
</evidence>
<evidence type="ECO:0000259" key="5">
    <source>
        <dbReference type="PROSITE" id="PS51747"/>
    </source>
</evidence>
<keyword evidence="3 6" id="KW-0378">Hydrolase</keyword>
<evidence type="ECO:0000313" key="8">
    <source>
        <dbReference type="Proteomes" id="UP000275883"/>
    </source>
</evidence>
<dbReference type="PANTHER" id="PTHR11644:SF2">
    <property type="entry name" value="CYTIDINE DEAMINASE"/>
    <property type="match status" value="1"/>
</dbReference>
<dbReference type="Proteomes" id="UP000275883">
    <property type="component" value="Chromosome"/>
</dbReference>
<dbReference type="EC" id="3.5.4.5" evidence="6"/>
<dbReference type="EMBL" id="VFSY01000027">
    <property type="protein sequence ID" value="TPI01307.1"/>
    <property type="molecule type" value="Genomic_DNA"/>
</dbReference>
<dbReference type="PROSITE" id="PS00903">
    <property type="entry name" value="CYT_DCMP_DEAMINASES_1"/>
    <property type="match status" value="1"/>
</dbReference>
<dbReference type="GO" id="GO:0005829">
    <property type="term" value="C:cytosol"/>
    <property type="evidence" value="ECO:0007669"/>
    <property type="project" value="TreeGrafter"/>
</dbReference>
<dbReference type="Gene3D" id="3.40.140.10">
    <property type="entry name" value="Cytidine Deaminase, domain 2"/>
    <property type="match status" value="1"/>
</dbReference>
<evidence type="ECO:0000313" key="9">
    <source>
        <dbReference type="Proteomes" id="UP000317904"/>
    </source>
</evidence>
<name>A0A3G8LHZ6_9MOLU</name>
<comment type="similarity">
    <text evidence="1">Belongs to the cytidine and deoxycytidylate deaminase family.</text>
</comment>
<dbReference type="CDD" id="cd01283">
    <property type="entry name" value="cytidine_deaminase"/>
    <property type="match status" value="1"/>
</dbReference>
<dbReference type="InterPro" id="IPR002125">
    <property type="entry name" value="CMP_dCMP_dom"/>
</dbReference>
<evidence type="ECO:0000313" key="6">
    <source>
        <dbReference type="EMBL" id="AZG68855.1"/>
    </source>
</evidence>
<protein>
    <submittedName>
        <fullName evidence="6">Cytidine deaminase</fullName>
        <ecNumber evidence="6">3.5.4.5</ecNumber>
    </submittedName>
</protein>
<dbReference type="EMBL" id="CP034044">
    <property type="protein sequence ID" value="AZG68855.1"/>
    <property type="molecule type" value="Genomic_DNA"/>
</dbReference>
<dbReference type="GO" id="GO:0004126">
    <property type="term" value="F:cytidine deaminase activity"/>
    <property type="evidence" value="ECO:0007669"/>
    <property type="project" value="UniProtKB-EC"/>
</dbReference>
<proteinExistence type="inferred from homology"/>
<dbReference type="OrthoDB" id="9795347at2"/>
<dbReference type="NCBIfam" id="NF004064">
    <property type="entry name" value="PRK05578.1"/>
    <property type="match status" value="1"/>
</dbReference>
<keyword evidence="2" id="KW-0479">Metal-binding</keyword>
<dbReference type="SUPFAM" id="SSF53927">
    <property type="entry name" value="Cytidine deaminase-like"/>
    <property type="match status" value="1"/>
</dbReference>
<dbReference type="InterPro" id="IPR050202">
    <property type="entry name" value="Cyt/Deoxycyt_deaminase"/>
</dbReference>
<dbReference type="InterPro" id="IPR016193">
    <property type="entry name" value="Cytidine_deaminase-like"/>
</dbReference>
<feature type="domain" description="CMP/dCMP-type deaminase" evidence="5">
    <location>
        <begin position="1"/>
        <end position="128"/>
    </location>
</feature>
<dbReference type="InterPro" id="IPR016192">
    <property type="entry name" value="APOBEC/CMP_deaminase_Zn-bd"/>
</dbReference>
<dbReference type="GO" id="GO:0072527">
    <property type="term" value="P:pyrimidine-containing compound metabolic process"/>
    <property type="evidence" value="ECO:0007669"/>
    <property type="project" value="UniProtKB-ARBA"/>
</dbReference>
<evidence type="ECO:0000256" key="3">
    <source>
        <dbReference type="ARBA" id="ARBA00022801"/>
    </source>
</evidence>
<evidence type="ECO:0000256" key="2">
    <source>
        <dbReference type="ARBA" id="ARBA00022723"/>
    </source>
</evidence>
<dbReference type="Pfam" id="PF00383">
    <property type="entry name" value="dCMP_cyt_deam_1"/>
    <property type="match status" value="1"/>
</dbReference>